<protein>
    <submittedName>
        <fullName evidence="9">Response regulator transcription factor</fullName>
    </submittedName>
</protein>
<evidence type="ECO:0000256" key="2">
    <source>
        <dbReference type="ARBA" id="ARBA00023015"/>
    </source>
</evidence>
<feature type="compositionally biased region" description="Basic and acidic residues" evidence="6">
    <location>
        <begin position="1"/>
        <end position="19"/>
    </location>
</feature>
<evidence type="ECO:0000313" key="11">
    <source>
        <dbReference type="EMBL" id="MBL0004096.1"/>
    </source>
</evidence>
<feature type="domain" description="HTH luxR-type" evidence="7">
    <location>
        <begin position="185"/>
        <end position="250"/>
    </location>
</feature>
<dbReference type="SMART" id="SM00448">
    <property type="entry name" value="REC"/>
    <property type="match status" value="1"/>
</dbReference>
<dbReference type="SUPFAM" id="SSF52172">
    <property type="entry name" value="CheY-like"/>
    <property type="match status" value="1"/>
</dbReference>
<evidence type="ECO:0000256" key="5">
    <source>
        <dbReference type="PROSITE-ProRule" id="PRU00169"/>
    </source>
</evidence>
<dbReference type="InterPro" id="IPR039420">
    <property type="entry name" value="WalR-like"/>
</dbReference>
<dbReference type="InterPro" id="IPR001789">
    <property type="entry name" value="Sig_transdc_resp-reg_receiver"/>
</dbReference>
<dbReference type="PANTHER" id="PTHR43214">
    <property type="entry name" value="TWO-COMPONENT RESPONSE REGULATOR"/>
    <property type="match status" value="1"/>
</dbReference>
<dbReference type="Proteomes" id="UP000718281">
    <property type="component" value="Unassembled WGS sequence"/>
</dbReference>
<evidence type="ECO:0000259" key="7">
    <source>
        <dbReference type="PROSITE" id="PS50043"/>
    </source>
</evidence>
<comment type="caution">
    <text evidence="9">The sequence shown here is derived from an EMBL/GenBank/DDBJ whole genome shotgun (WGS) entry which is preliminary data.</text>
</comment>
<evidence type="ECO:0000313" key="13">
    <source>
        <dbReference type="Proteomes" id="UP000726105"/>
    </source>
</evidence>
<keyword evidence="4" id="KW-0804">Transcription</keyword>
<reference evidence="12 13" key="1">
    <citation type="submission" date="2020-10" db="EMBL/GenBank/DDBJ databases">
        <title>Connecting structure to function with the recovery of over 1000 high-quality activated sludge metagenome-assembled genomes encoding full-length rRNA genes using long-read sequencing.</title>
        <authorList>
            <person name="Singleton C.M."/>
            <person name="Petriglieri F."/>
            <person name="Kristensen J.M."/>
            <person name="Kirkegaard R.H."/>
            <person name="Michaelsen T.Y."/>
            <person name="Andersen M.H."/>
            <person name="Karst S.M."/>
            <person name="Dueholm M.S."/>
            <person name="Nielsen P.H."/>
            <person name="Albertsen M."/>
        </authorList>
    </citation>
    <scope>NUCLEOTIDE SEQUENCE [LARGE SCALE GENOMIC DNA]</scope>
    <source>
        <strain evidence="9">AalE_18-Q3-R2-46_BAT3C.188</strain>
        <strain evidence="10">Ega_18-Q3-R5-49_MAXAC.001</strain>
        <strain evidence="11">Ribe_18-Q3-R11-54_MAXAC.001</strain>
    </source>
</reference>
<dbReference type="PRINTS" id="PR00038">
    <property type="entry name" value="HTHLUXR"/>
</dbReference>
<evidence type="ECO:0000256" key="3">
    <source>
        <dbReference type="ARBA" id="ARBA00023125"/>
    </source>
</evidence>
<dbReference type="CDD" id="cd06170">
    <property type="entry name" value="LuxR_C_like"/>
    <property type="match status" value="1"/>
</dbReference>
<dbReference type="EMBL" id="JADKGK010000020">
    <property type="protein sequence ID" value="MBL0004096.1"/>
    <property type="molecule type" value="Genomic_DNA"/>
</dbReference>
<dbReference type="Proteomes" id="UP000886632">
    <property type="component" value="Unassembled WGS sequence"/>
</dbReference>
<dbReference type="Gene3D" id="3.40.50.2300">
    <property type="match status" value="1"/>
</dbReference>
<dbReference type="PROSITE" id="PS50043">
    <property type="entry name" value="HTH_LUXR_2"/>
    <property type="match status" value="1"/>
</dbReference>
<dbReference type="Proteomes" id="UP000726105">
    <property type="component" value="Unassembled WGS sequence"/>
</dbReference>
<feature type="modified residue" description="4-aspartylphosphate" evidence="5">
    <location>
        <position position="89"/>
    </location>
</feature>
<dbReference type="Pfam" id="PF00196">
    <property type="entry name" value="GerE"/>
    <property type="match status" value="1"/>
</dbReference>
<dbReference type="PROSITE" id="PS50110">
    <property type="entry name" value="RESPONSE_REGULATORY"/>
    <property type="match status" value="1"/>
</dbReference>
<dbReference type="Pfam" id="PF00072">
    <property type="entry name" value="Response_reg"/>
    <property type="match status" value="1"/>
</dbReference>
<dbReference type="GO" id="GO:0003677">
    <property type="term" value="F:DNA binding"/>
    <property type="evidence" value="ECO:0007669"/>
    <property type="project" value="UniProtKB-KW"/>
</dbReference>
<dbReference type="InterPro" id="IPR058245">
    <property type="entry name" value="NreC/VraR/RcsB-like_REC"/>
</dbReference>
<keyword evidence="1 5" id="KW-0597">Phosphoprotein</keyword>
<gene>
    <name evidence="9" type="ORF">IPF40_00595</name>
    <name evidence="10" type="ORF">IPI13_11685</name>
    <name evidence="11" type="ORF">IPP00_08970</name>
</gene>
<evidence type="ECO:0000256" key="1">
    <source>
        <dbReference type="ARBA" id="ARBA00022553"/>
    </source>
</evidence>
<evidence type="ECO:0000313" key="10">
    <source>
        <dbReference type="EMBL" id="MBK7273787.1"/>
    </source>
</evidence>
<evidence type="ECO:0000259" key="8">
    <source>
        <dbReference type="PROSITE" id="PS50110"/>
    </source>
</evidence>
<dbReference type="PROSITE" id="PS00622">
    <property type="entry name" value="HTH_LUXR_1"/>
    <property type="match status" value="1"/>
</dbReference>
<dbReference type="PANTHER" id="PTHR43214:SF24">
    <property type="entry name" value="TRANSCRIPTIONAL REGULATORY PROTEIN NARL-RELATED"/>
    <property type="match status" value="1"/>
</dbReference>
<feature type="region of interest" description="Disordered" evidence="6">
    <location>
        <begin position="1"/>
        <end position="31"/>
    </location>
</feature>
<evidence type="ECO:0000256" key="6">
    <source>
        <dbReference type="SAM" id="MobiDB-lite"/>
    </source>
</evidence>
<evidence type="ECO:0000313" key="12">
    <source>
        <dbReference type="Proteomes" id="UP000718281"/>
    </source>
</evidence>
<feature type="domain" description="Response regulatory" evidence="8">
    <location>
        <begin position="38"/>
        <end position="160"/>
    </location>
</feature>
<dbReference type="GO" id="GO:0006355">
    <property type="term" value="P:regulation of DNA-templated transcription"/>
    <property type="evidence" value="ECO:0007669"/>
    <property type="project" value="InterPro"/>
</dbReference>
<evidence type="ECO:0000313" key="9">
    <source>
        <dbReference type="EMBL" id="MBK6299594.1"/>
    </source>
</evidence>
<dbReference type="InterPro" id="IPR000792">
    <property type="entry name" value="Tscrpt_reg_LuxR_C"/>
</dbReference>
<dbReference type="SMART" id="SM00421">
    <property type="entry name" value="HTH_LUXR"/>
    <property type="match status" value="1"/>
</dbReference>
<dbReference type="EMBL" id="JADIXZ010000001">
    <property type="protein sequence ID" value="MBK6299594.1"/>
    <property type="molecule type" value="Genomic_DNA"/>
</dbReference>
<dbReference type="EMBL" id="JADJIB010000004">
    <property type="protein sequence ID" value="MBK7273787.1"/>
    <property type="molecule type" value="Genomic_DNA"/>
</dbReference>
<evidence type="ECO:0000256" key="4">
    <source>
        <dbReference type="ARBA" id="ARBA00023163"/>
    </source>
</evidence>
<dbReference type="InterPro" id="IPR011006">
    <property type="entry name" value="CheY-like_superfamily"/>
</dbReference>
<dbReference type="AlphaFoldDB" id="A0A934X326"/>
<dbReference type="CDD" id="cd17535">
    <property type="entry name" value="REC_NarL-like"/>
    <property type="match status" value="1"/>
</dbReference>
<keyword evidence="2" id="KW-0805">Transcription regulation</keyword>
<keyword evidence="3" id="KW-0238">DNA-binding</keyword>
<dbReference type="GO" id="GO:0000160">
    <property type="term" value="P:phosphorelay signal transduction system"/>
    <property type="evidence" value="ECO:0007669"/>
    <property type="project" value="InterPro"/>
</dbReference>
<name>A0A934X326_9MICO</name>
<accession>A0A934X326</accession>
<proteinExistence type="predicted"/>
<organism evidence="9 12">
    <name type="scientific">Candidatus Phosphoribacter hodrii</name>
    <dbReference type="NCBI Taxonomy" id="2953743"/>
    <lineage>
        <taxon>Bacteria</taxon>
        <taxon>Bacillati</taxon>
        <taxon>Actinomycetota</taxon>
        <taxon>Actinomycetes</taxon>
        <taxon>Micrococcales</taxon>
        <taxon>Dermatophilaceae</taxon>
        <taxon>Candidatus Phosphoribacter</taxon>
    </lineage>
</organism>
<sequence length="252" mass="27185">MSAEVARVDETNEVDHVDQLDPESPDVPDSADAAAPIRVLLVDDQELFRAGVAVVVGADPGIDVVGEASDGREAVALVDALEPDVVLMDIRMPELDGVEATRQIFAPERAARRPRPVRVIVLTTFNLDDRAATAIRYGASGFLLKDATPDVLREAIRTVHLGNAVLSPADLGSLLEGDFRRRSATPAAYSQLTEREREVFAGVARGLSNAEIASTVFVSESTVKTHVGAILRKLDLRDRVQIVVFAYEHALV</sequence>